<dbReference type="InterPro" id="IPR045229">
    <property type="entry name" value="TPP_enz"/>
</dbReference>
<name>A0A368T156_9ACTN</name>
<dbReference type="EMBL" id="QEIN01000185">
    <property type="protein sequence ID" value="RCV53688.1"/>
    <property type="molecule type" value="Genomic_DNA"/>
</dbReference>
<dbReference type="GO" id="GO:0030976">
    <property type="term" value="F:thiamine pyrophosphate binding"/>
    <property type="evidence" value="ECO:0007669"/>
    <property type="project" value="InterPro"/>
</dbReference>
<evidence type="ECO:0000259" key="7">
    <source>
        <dbReference type="Pfam" id="PF02776"/>
    </source>
</evidence>
<protein>
    <submittedName>
        <fullName evidence="8">Glyoxylate carboligase</fullName>
    </submittedName>
</protein>
<evidence type="ECO:0000259" key="5">
    <source>
        <dbReference type="Pfam" id="PF00205"/>
    </source>
</evidence>
<reference evidence="8 9" key="1">
    <citation type="submission" date="2018-04" db="EMBL/GenBank/DDBJ databases">
        <title>Novel actinobacteria from marine sediment.</title>
        <authorList>
            <person name="Ng Z.Y."/>
            <person name="Tan G.Y.A."/>
        </authorList>
    </citation>
    <scope>NUCLEOTIDE SEQUENCE [LARGE SCALE GENOMIC DNA]</scope>
    <source>
        <strain evidence="8 9">TPS81</strain>
    </source>
</reference>
<dbReference type="InterPro" id="IPR012001">
    <property type="entry name" value="Thiamin_PyroP_enz_TPP-bd_dom"/>
</dbReference>
<dbReference type="FunFam" id="3.40.50.1220:FF:000008">
    <property type="entry name" value="Acetolactate synthase"/>
    <property type="match status" value="1"/>
</dbReference>
<dbReference type="NCBIfam" id="NF008431">
    <property type="entry name" value="PRK11269.1"/>
    <property type="match status" value="1"/>
</dbReference>
<dbReference type="GO" id="GO:0050660">
    <property type="term" value="F:flavin adenine dinucleotide binding"/>
    <property type="evidence" value="ECO:0007669"/>
    <property type="project" value="TreeGrafter"/>
</dbReference>
<dbReference type="Pfam" id="PF02776">
    <property type="entry name" value="TPP_enzyme_N"/>
    <property type="match status" value="1"/>
</dbReference>
<dbReference type="InterPro" id="IPR011766">
    <property type="entry name" value="TPP_enzyme_TPP-bd"/>
</dbReference>
<dbReference type="SUPFAM" id="SSF52467">
    <property type="entry name" value="DHS-like NAD/FAD-binding domain"/>
    <property type="match status" value="1"/>
</dbReference>
<dbReference type="GO" id="GO:0003984">
    <property type="term" value="F:acetolactate synthase activity"/>
    <property type="evidence" value="ECO:0007669"/>
    <property type="project" value="UniProtKB-EC"/>
</dbReference>
<dbReference type="SUPFAM" id="SSF52518">
    <property type="entry name" value="Thiamin diphosphate-binding fold (THDP-binding)"/>
    <property type="match status" value="2"/>
</dbReference>
<evidence type="ECO:0000256" key="4">
    <source>
        <dbReference type="RuleBase" id="RU362132"/>
    </source>
</evidence>
<proteinExistence type="inferred from homology"/>
<accession>A0A368T156</accession>
<dbReference type="FunFam" id="3.40.50.970:FF:000007">
    <property type="entry name" value="Acetolactate synthase"/>
    <property type="match status" value="1"/>
</dbReference>
<feature type="domain" description="Thiamine pyrophosphate enzyme central" evidence="5">
    <location>
        <begin position="193"/>
        <end position="327"/>
    </location>
</feature>
<dbReference type="OrthoDB" id="4959782at2"/>
<evidence type="ECO:0000256" key="3">
    <source>
        <dbReference type="ARBA" id="ARBA00048670"/>
    </source>
</evidence>
<dbReference type="InterPro" id="IPR012000">
    <property type="entry name" value="Thiamin_PyroP_enz_cen_dom"/>
</dbReference>
<evidence type="ECO:0000256" key="1">
    <source>
        <dbReference type="ARBA" id="ARBA00007812"/>
    </source>
</evidence>
<evidence type="ECO:0000259" key="6">
    <source>
        <dbReference type="Pfam" id="PF02775"/>
    </source>
</evidence>
<dbReference type="GO" id="GO:0000287">
    <property type="term" value="F:magnesium ion binding"/>
    <property type="evidence" value="ECO:0007669"/>
    <property type="project" value="InterPro"/>
</dbReference>
<organism evidence="8 9">
    <name type="scientific">Marinitenerispora sediminis</name>
    <dbReference type="NCBI Taxonomy" id="1931232"/>
    <lineage>
        <taxon>Bacteria</taxon>
        <taxon>Bacillati</taxon>
        <taxon>Actinomycetota</taxon>
        <taxon>Actinomycetes</taxon>
        <taxon>Streptosporangiales</taxon>
        <taxon>Nocardiopsidaceae</taxon>
        <taxon>Marinitenerispora</taxon>
    </lineage>
</organism>
<feature type="domain" description="Thiamine pyrophosphate enzyme TPP-binding" evidence="6">
    <location>
        <begin position="388"/>
        <end position="544"/>
    </location>
</feature>
<gene>
    <name evidence="8" type="ORF">DEF24_20235</name>
</gene>
<sequence length="578" mass="63046">MLSVPVMSAVVDVLRSEGVDTVFGCPGAAILPFYAALRGSGVDHLIVRHEEGAAHMADGWARTTGGVGVAVGTSGPAGTNMITGLYTAQADSVPILCVTGQAVSSKLHQEAFQAVDIVRIAEPVTKWAVQVKEAAQAPWIFREAFRTARSGRPGPVLIDLPLDVQREAIPWDPALDAPLPVPEAAPHRPRVVRALDMLLAAERPLLLAGGGVISGGAHTELVELAEYLQIPVQVTLMGKGALDERHPLFAGMTGIQTSQRYGNASFLESDLVLALGARFGDRHTGTLDVYRGDRAFIHVDIEPTQIGRVFPPDLGIVSDTRLFLRALLEEARRRGAGRAPGPWARRVQTLRSTLTRRDDFDTVPIKAPRVYREINEVFDDDTYVVTAIGLYQIWGGQHQRAARPRRYQVCGQAGPLGWEIPAAIGVRRALHATEPDADVVAVVGDYGFHFMVEELAVAAQYDVPFVIVMLNNEYLGLIRQAEIPYRMNYEVDIHYDEYGTDNVRIMEGYGCSGRRVTDPGEVRAALEWARTRARATSRPVLVEIMIDREANTPHGASIDAVVEFEPLPEQETATTGVR</sequence>
<comment type="catalytic activity">
    <reaction evidence="3">
        <text>2 pyruvate + H(+) = (2S)-2-acetolactate + CO2</text>
        <dbReference type="Rhea" id="RHEA:25249"/>
        <dbReference type="ChEBI" id="CHEBI:15361"/>
        <dbReference type="ChEBI" id="CHEBI:15378"/>
        <dbReference type="ChEBI" id="CHEBI:16526"/>
        <dbReference type="ChEBI" id="CHEBI:58476"/>
        <dbReference type="EC" id="2.2.1.6"/>
    </reaction>
</comment>
<dbReference type="Gene3D" id="3.40.50.970">
    <property type="match status" value="2"/>
</dbReference>
<keyword evidence="9" id="KW-1185">Reference proteome</keyword>
<comment type="caution">
    <text evidence="8">The sequence shown here is derived from an EMBL/GenBank/DDBJ whole genome shotgun (WGS) entry which is preliminary data.</text>
</comment>
<dbReference type="PANTHER" id="PTHR18968:SF14">
    <property type="entry name" value="GLYOXYLATE CARBOLIGASE"/>
    <property type="match status" value="1"/>
</dbReference>
<evidence type="ECO:0000256" key="2">
    <source>
        <dbReference type="ARBA" id="ARBA00023052"/>
    </source>
</evidence>
<evidence type="ECO:0000313" key="8">
    <source>
        <dbReference type="EMBL" id="RCV53688.1"/>
    </source>
</evidence>
<feature type="domain" description="Thiamine pyrophosphate enzyme N-terminal TPP-binding" evidence="7">
    <location>
        <begin position="7"/>
        <end position="118"/>
    </location>
</feature>
<dbReference type="RefSeq" id="WP_114398455.1">
    <property type="nucleotide sequence ID" value="NZ_QEIM01000074.1"/>
</dbReference>
<dbReference type="GO" id="GO:0009099">
    <property type="term" value="P:L-valine biosynthetic process"/>
    <property type="evidence" value="ECO:0007669"/>
    <property type="project" value="TreeGrafter"/>
</dbReference>
<dbReference type="GO" id="GO:0009097">
    <property type="term" value="P:isoleucine biosynthetic process"/>
    <property type="evidence" value="ECO:0007669"/>
    <property type="project" value="TreeGrafter"/>
</dbReference>
<dbReference type="InterPro" id="IPR029035">
    <property type="entry name" value="DHS-like_NAD/FAD-binding_dom"/>
</dbReference>
<dbReference type="CDD" id="cd07035">
    <property type="entry name" value="TPP_PYR_POX_like"/>
    <property type="match status" value="1"/>
</dbReference>
<keyword evidence="8" id="KW-0436">Ligase</keyword>
<dbReference type="GO" id="GO:0005948">
    <property type="term" value="C:acetolactate synthase complex"/>
    <property type="evidence" value="ECO:0007669"/>
    <property type="project" value="TreeGrafter"/>
</dbReference>
<keyword evidence="2 4" id="KW-0786">Thiamine pyrophosphate</keyword>
<dbReference type="Proteomes" id="UP000253318">
    <property type="component" value="Unassembled WGS sequence"/>
</dbReference>
<dbReference type="GO" id="GO:0016874">
    <property type="term" value="F:ligase activity"/>
    <property type="evidence" value="ECO:0007669"/>
    <property type="project" value="UniProtKB-KW"/>
</dbReference>
<dbReference type="Gene3D" id="3.40.50.1220">
    <property type="entry name" value="TPP-binding domain"/>
    <property type="match status" value="1"/>
</dbReference>
<dbReference type="Pfam" id="PF00205">
    <property type="entry name" value="TPP_enzyme_M"/>
    <property type="match status" value="1"/>
</dbReference>
<dbReference type="GO" id="GO:0009028">
    <property type="term" value="F:tartronate-semialdehyde synthase activity"/>
    <property type="evidence" value="ECO:0007669"/>
    <property type="project" value="TreeGrafter"/>
</dbReference>
<comment type="similarity">
    <text evidence="1 4">Belongs to the TPP enzyme family.</text>
</comment>
<dbReference type="InterPro" id="IPR029061">
    <property type="entry name" value="THDP-binding"/>
</dbReference>
<dbReference type="Pfam" id="PF02775">
    <property type="entry name" value="TPP_enzyme_C"/>
    <property type="match status" value="1"/>
</dbReference>
<evidence type="ECO:0000313" key="9">
    <source>
        <dbReference type="Proteomes" id="UP000253318"/>
    </source>
</evidence>
<dbReference type="PANTHER" id="PTHR18968">
    <property type="entry name" value="THIAMINE PYROPHOSPHATE ENZYMES"/>
    <property type="match status" value="1"/>
</dbReference>
<dbReference type="AlphaFoldDB" id="A0A368T156"/>